<organism evidence="5 6">
    <name type="scientific">Alloalcanivorax xenomutans</name>
    <dbReference type="NCBI Taxonomy" id="1094342"/>
    <lineage>
        <taxon>Bacteria</taxon>
        <taxon>Pseudomonadati</taxon>
        <taxon>Pseudomonadota</taxon>
        <taxon>Gammaproteobacteria</taxon>
        <taxon>Oceanospirillales</taxon>
        <taxon>Alcanivoracaceae</taxon>
        <taxon>Alloalcanivorax</taxon>
    </lineage>
</organism>
<feature type="chain" id="PRO_5040301227" evidence="4">
    <location>
        <begin position="36"/>
        <end position="391"/>
    </location>
</feature>
<keyword evidence="6" id="KW-1185">Reference proteome</keyword>
<dbReference type="InterPro" id="IPR018389">
    <property type="entry name" value="DctP_fam"/>
</dbReference>
<comment type="caution">
    <text evidence="5">The sequence shown here is derived from an EMBL/GenBank/DDBJ whole genome shotgun (WGS) entry which is preliminary data.</text>
</comment>
<sequence length="391" mass="42272">MSVFRSRGAASRRGPAFSVLLAALAALLFSSGASAEQLRFATGSAPNSIGGLSAEQFAKSLKEHSGGDLTAKVYMMSLLSFAEMSGGVEKGMTDIGSMIYPYFPSEYPRTNLVAELTMLTDLMGAPKSLSNLAYAGAVSEFVFEHCPECVAEWEAHDHVFSGGSAASPYYFLCNKPVDTLKDLSDKRVRVGGAQWARAAEALGATPVTMSVNEIYEGLSQGAVDCTMQAAAELISFNLMEVTTDITLGAPLGIYGGLSLSTNRKVWQGLTEAQRKALLHAAADSNAHTTWGYRIDDERALKEAKEKGIAMHEADDAMVTTAEQFIEKDMETIAANYQKKYGVDDAAEMIATFRPLLEKWMTLVKDVDSSEALADLYWNEIYSKVDVSQYGL</sequence>
<dbReference type="PANTHER" id="PTHR33376:SF7">
    <property type="entry name" value="C4-DICARBOXYLATE-BINDING PROTEIN DCTB"/>
    <property type="match status" value="1"/>
</dbReference>
<dbReference type="Gene3D" id="3.40.190.170">
    <property type="entry name" value="Bacterial extracellular solute-binding protein, family 7"/>
    <property type="match status" value="1"/>
</dbReference>
<evidence type="ECO:0000313" key="6">
    <source>
        <dbReference type="Proteomes" id="UP001107961"/>
    </source>
</evidence>
<keyword evidence="2" id="KW-0813">Transport</keyword>
<dbReference type="Pfam" id="PF03480">
    <property type="entry name" value="DctP"/>
    <property type="match status" value="1"/>
</dbReference>
<evidence type="ECO:0000256" key="4">
    <source>
        <dbReference type="SAM" id="SignalP"/>
    </source>
</evidence>
<evidence type="ECO:0000313" key="5">
    <source>
        <dbReference type="EMBL" id="MCE7507732.1"/>
    </source>
</evidence>
<dbReference type="Proteomes" id="UP001107961">
    <property type="component" value="Unassembled WGS sequence"/>
</dbReference>
<dbReference type="AlphaFoldDB" id="A0A9Q3W4M8"/>
<evidence type="ECO:0000256" key="1">
    <source>
        <dbReference type="ARBA" id="ARBA00009023"/>
    </source>
</evidence>
<proteinExistence type="inferred from homology"/>
<accession>A0A9Q3W4M8</accession>
<gene>
    <name evidence="5" type="ORF">LZG35_03720</name>
</gene>
<dbReference type="GO" id="GO:0055085">
    <property type="term" value="P:transmembrane transport"/>
    <property type="evidence" value="ECO:0007669"/>
    <property type="project" value="InterPro"/>
</dbReference>
<dbReference type="PANTHER" id="PTHR33376">
    <property type="match status" value="1"/>
</dbReference>
<evidence type="ECO:0000256" key="3">
    <source>
        <dbReference type="ARBA" id="ARBA00022729"/>
    </source>
</evidence>
<keyword evidence="3 4" id="KW-0732">Signal</keyword>
<name>A0A9Q3W4M8_9GAMM</name>
<evidence type="ECO:0000256" key="2">
    <source>
        <dbReference type="ARBA" id="ARBA00022448"/>
    </source>
</evidence>
<reference evidence="5" key="1">
    <citation type="submission" date="2022-01" db="EMBL/GenBank/DDBJ databases">
        <authorList>
            <person name="Karlyshev A.V."/>
            <person name="Jaspars M."/>
        </authorList>
    </citation>
    <scope>NUCLEOTIDE SEQUENCE</scope>
    <source>
        <strain evidence="5">AGSA3-2</strain>
    </source>
</reference>
<dbReference type="KEGG" id="axe:P40_08525"/>
<comment type="similarity">
    <text evidence="1">Belongs to the bacterial solute-binding protein 7 family.</text>
</comment>
<dbReference type="RefSeq" id="WP_080530817.1">
    <property type="nucleotide sequence ID" value="NZ_CP012331.1"/>
</dbReference>
<protein>
    <submittedName>
        <fullName evidence="5">C4-dicarboxylate TRAP transporter substrate-binding protein</fullName>
    </submittedName>
</protein>
<dbReference type="EMBL" id="JAJVKT010000003">
    <property type="protein sequence ID" value="MCE7507732.1"/>
    <property type="molecule type" value="Genomic_DNA"/>
</dbReference>
<dbReference type="NCBIfam" id="NF037995">
    <property type="entry name" value="TRAP_S1"/>
    <property type="match status" value="1"/>
</dbReference>
<dbReference type="CDD" id="cd13666">
    <property type="entry name" value="PBP2_TRAP_DctP_like_1"/>
    <property type="match status" value="1"/>
</dbReference>
<dbReference type="InterPro" id="IPR038404">
    <property type="entry name" value="TRAP_DctP_sf"/>
</dbReference>
<feature type="signal peptide" evidence="4">
    <location>
        <begin position="1"/>
        <end position="35"/>
    </location>
</feature>